<dbReference type="SUPFAM" id="SSF50978">
    <property type="entry name" value="WD40 repeat-like"/>
    <property type="match status" value="1"/>
</dbReference>
<dbReference type="InterPro" id="IPR015943">
    <property type="entry name" value="WD40/YVTN_repeat-like_dom_sf"/>
</dbReference>
<comment type="subcellular location">
    <subcellularLocation>
        <location evidence="1">Nucleus</location>
    </subcellularLocation>
</comment>
<evidence type="ECO:0000313" key="12">
    <source>
        <dbReference type="Proteomes" id="UP001217089"/>
    </source>
</evidence>
<dbReference type="PROSITE" id="PS00678">
    <property type="entry name" value="WD_REPEATS_1"/>
    <property type="match status" value="1"/>
</dbReference>
<evidence type="ECO:0000256" key="3">
    <source>
        <dbReference type="ARBA" id="ARBA00022574"/>
    </source>
</evidence>
<dbReference type="PROSITE" id="PS50082">
    <property type="entry name" value="WD_REPEATS_2"/>
    <property type="match status" value="3"/>
</dbReference>
<dbReference type="InterPro" id="IPR001680">
    <property type="entry name" value="WD40_rpt"/>
</dbReference>
<feature type="repeat" description="WD" evidence="9">
    <location>
        <begin position="59"/>
        <end position="100"/>
    </location>
</feature>
<feature type="repeat" description="WD" evidence="9">
    <location>
        <begin position="162"/>
        <end position="203"/>
    </location>
</feature>
<proteinExistence type="inferred from homology"/>
<evidence type="ECO:0000259" key="10">
    <source>
        <dbReference type="Pfam" id="PF24105"/>
    </source>
</evidence>
<evidence type="ECO:0000256" key="6">
    <source>
        <dbReference type="ARBA" id="ARBA00022853"/>
    </source>
</evidence>
<keyword evidence="7" id="KW-0234">DNA repair</keyword>
<evidence type="ECO:0000256" key="9">
    <source>
        <dbReference type="PROSITE-ProRule" id="PRU00221"/>
    </source>
</evidence>
<reference evidence="11 12" key="1">
    <citation type="submission" date="2022-12" db="EMBL/GenBank/DDBJ databases">
        <title>Chromosome-level genome of Tegillarca granosa.</title>
        <authorList>
            <person name="Kim J."/>
        </authorList>
    </citation>
    <scope>NUCLEOTIDE SEQUENCE [LARGE SCALE GENOMIC DNA]</scope>
    <source>
        <strain evidence="11">Teg-2019</strain>
        <tissue evidence="11">Adductor muscle</tissue>
    </source>
</reference>
<keyword evidence="4" id="KW-0677">Repeat</keyword>
<dbReference type="PRINTS" id="PR00319">
    <property type="entry name" value="GPROTEINB"/>
</dbReference>
<dbReference type="PANTHER" id="PTHR15271:SF4">
    <property type="entry name" value="CHROMATIN ASSEMBLY FACTOR 1 SUBUNIT B"/>
    <property type="match status" value="1"/>
</dbReference>
<dbReference type="SMART" id="SM00320">
    <property type="entry name" value="WD40"/>
    <property type="match status" value="4"/>
</dbReference>
<evidence type="ECO:0000256" key="4">
    <source>
        <dbReference type="ARBA" id="ARBA00022737"/>
    </source>
</evidence>
<comment type="similarity">
    <text evidence="2">Belongs to the WD repeat HIR1 family.</text>
</comment>
<evidence type="ECO:0000256" key="5">
    <source>
        <dbReference type="ARBA" id="ARBA00022763"/>
    </source>
</evidence>
<evidence type="ECO:0000313" key="11">
    <source>
        <dbReference type="EMBL" id="KAJ8314824.1"/>
    </source>
</evidence>
<feature type="domain" description="CAF1B/HIR1 beta-propeller" evidence="10">
    <location>
        <begin position="1"/>
        <end position="336"/>
    </location>
</feature>
<organism evidence="11 12">
    <name type="scientific">Tegillarca granosa</name>
    <name type="common">Malaysian cockle</name>
    <name type="synonym">Anadara granosa</name>
    <dbReference type="NCBI Taxonomy" id="220873"/>
    <lineage>
        <taxon>Eukaryota</taxon>
        <taxon>Metazoa</taxon>
        <taxon>Spiralia</taxon>
        <taxon>Lophotrochozoa</taxon>
        <taxon>Mollusca</taxon>
        <taxon>Bivalvia</taxon>
        <taxon>Autobranchia</taxon>
        <taxon>Pteriomorphia</taxon>
        <taxon>Arcoida</taxon>
        <taxon>Arcoidea</taxon>
        <taxon>Arcidae</taxon>
        <taxon>Tegillarca</taxon>
    </lineage>
</organism>
<keyword evidence="6" id="KW-0156">Chromatin regulator</keyword>
<dbReference type="InterPro" id="IPR001632">
    <property type="entry name" value="WD40_G-protein_beta-like"/>
</dbReference>
<dbReference type="InterPro" id="IPR055410">
    <property type="entry name" value="Beta-prop_CAF1B_HIR1"/>
</dbReference>
<evidence type="ECO:0000256" key="7">
    <source>
        <dbReference type="ARBA" id="ARBA00023204"/>
    </source>
</evidence>
<protein>
    <recommendedName>
        <fullName evidence="10">CAF1B/HIR1 beta-propeller domain-containing protein</fullName>
    </recommendedName>
</protein>
<name>A0ABQ9FBX3_TEGGR</name>
<dbReference type="InterPro" id="IPR019775">
    <property type="entry name" value="WD40_repeat_CS"/>
</dbReference>
<gene>
    <name evidence="11" type="ORF">KUTeg_006974</name>
</gene>
<evidence type="ECO:0000256" key="8">
    <source>
        <dbReference type="ARBA" id="ARBA00023242"/>
    </source>
</evidence>
<keyword evidence="5" id="KW-0227">DNA damage</keyword>
<dbReference type="InterPro" id="IPR036322">
    <property type="entry name" value="WD40_repeat_dom_sf"/>
</dbReference>
<dbReference type="Proteomes" id="UP001217089">
    <property type="component" value="Unassembled WGS sequence"/>
</dbReference>
<dbReference type="PROSITE" id="PS50294">
    <property type="entry name" value="WD_REPEATS_REGION"/>
    <property type="match status" value="2"/>
</dbReference>
<dbReference type="InterPro" id="IPR045145">
    <property type="entry name" value="PTHR15271"/>
</dbReference>
<keyword evidence="8" id="KW-0539">Nucleus</keyword>
<dbReference type="PANTHER" id="PTHR15271">
    <property type="entry name" value="CHROMATIN ASSEMBLY FACTOR 1 SUBUNIT B"/>
    <property type="match status" value="1"/>
</dbReference>
<dbReference type="EMBL" id="JARBDR010000337">
    <property type="protein sequence ID" value="KAJ8314824.1"/>
    <property type="molecule type" value="Genomic_DNA"/>
</dbReference>
<comment type="caution">
    <text evidence="11">The sequence shown here is derived from an EMBL/GenBank/DDBJ whole genome shotgun (WGS) entry which is preliminary data.</text>
</comment>
<dbReference type="Pfam" id="PF24105">
    <property type="entry name" value="Beta-prop_CAF1B_HIR1"/>
    <property type="match status" value="1"/>
</dbReference>
<dbReference type="Gene3D" id="2.130.10.10">
    <property type="entry name" value="YVTN repeat-like/Quinoprotein amine dehydrogenase"/>
    <property type="match status" value="1"/>
</dbReference>
<feature type="repeat" description="WD" evidence="9">
    <location>
        <begin position="120"/>
        <end position="161"/>
    </location>
</feature>
<keyword evidence="3 9" id="KW-0853">WD repeat</keyword>
<feature type="non-terminal residue" evidence="11">
    <location>
        <position position="336"/>
    </location>
</feature>
<evidence type="ECO:0000256" key="1">
    <source>
        <dbReference type="ARBA" id="ARBA00004123"/>
    </source>
</evidence>
<keyword evidence="12" id="KW-1185">Reference proteome</keyword>
<feature type="non-terminal residue" evidence="11">
    <location>
        <position position="1"/>
    </location>
</feature>
<sequence length="336" mass="38417">VTTPEISWHERDPIYSIDYQPGRRKIHRLATAGVDKFVRIWQVKTNKDSPPSIEFLSNLKRHTKAVNVCRFSPEGEMLASAGDDAVIMIWKLSDVSTPVNNIFQEDEEDNKETWVTFKVLRGHLEDVYDLCWSADSKYMITGSVDNSAILWDVTKDTRLALFNEHKSFVQGVTWDPLSEFVATMSTDRSCRIFSISGKNCIHNISKMSLPNTQVVDSTTTEKEKPKSFRMFHDDTMRSFFRRLTFTPDGEILIVPAGCLERDDKVINATYLFSRQSFNKPAVYLPSPEKATICVSLPYRMVFAVGTEDSVLLYDTQQQTPFAYIGNIHYHQLSDLA</sequence>
<evidence type="ECO:0000256" key="2">
    <source>
        <dbReference type="ARBA" id="ARBA00007306"/>
    </source>
</evidence>
<accession>A0ABQ9FBX3</accession>